<feature type="transmembrane region" description="Helical" evidence="1">
    <location>
        <begin position="289"/>
        <end position="308"/>
    </location>
</feature>
<evidence type="ECO:0000313" key="3">
    <source>
        <dbReference type="Proteomes" id="UP001180487"/>
    </source>
</evidence>
<keyword evidence="1" id="KW-0472">Membrane</keyword>
<organism evidence="2 3">
    <name type="scientific">Rhodoferax ferrireducens</name>
    <dbReference type="NCBI Taxonomy" id="192843"/>
    <lineage>
        <taxon>Bacteria</taxon>
        <taxon>Pseudomonadati</taxon>
        <taxon>Pseudomonadota</taxon>
        <taxon>Betaproteobacteria</taxon>
        <taxon>Burkholderiales</taxon>
        <taxon>Comamonadaceae</taxon>
        <taxon>Rhodoferax</taxon>
    </lineage>
</organism>
<feature type="transmembrane region" description="Helical" evidence="1">
    <location>
        <begin position="185"/>
        <end position="207"/>
    </location>
</feature>
<dbReference type="Proteomes" id="UP001180487">
    <property type="component" value="Unassembled WGS sequence"/>
</dbReference>
<proteinExistence type="predicted"/>
<keyword evidence="3" id="KW-1185">Reference proteome</keyword>
<gene>
    <name evidence="2" type="ORF">J2X19_000941</name>
</gene>
<keyword evidence="1" id="KW-0812">Transmembrane</keyword>
<reference evidence="2 3" key="1">
    <citation type="submission" date="2023-07" db="EMBL/GenBank/DDBJ databases">
        <title>Sorghum-associated microbial communities from plants grown in Nebraska, USA.</title>
        <authorList>
            <person name="Schachtman D."/>
        </authorList>
    </citation>
    <scope>NUCLEOTIDE SEQUENCE [LARGE SCALE GENOMIC DNA]</scope>
    <source>
        <strain evidence="2 3">BE313</strain>
    </source>
</reference>
<comment type="caution">
    <text evidence="2">The sequence shown here is derived from an EMBL/GenBank/DDBJ whole genome shotgun (WGS) entry which is preliminary data.</text>
</comment>
<name>A0ABU2C4N9_9BURK</name>
<feature type="transmembrane region" description="Helical" evidence="1">
    <location>
        <begin position="358"/>
        <end position="380"/>
    </location>
</feature>
<sequence>MKNINIFHSFFLGKEKERKSNVLLLLVGVFLVFSYVKNSVVIFDDLYIPRHYSDIVTGEGWLRAAVTIFTGGDLSREYRTYGLSRLMQFSIWSIFGGKSLIYPVLISISQILTSLLLIRFFRKLKTSEPMALFVALAWLVSPFFITWTFHHYSYLIFPFQVWIFTVYLAIYAGERNYYFWIPTGLGVACALTGEMHLPAALLSLLFLSIFPKQTAVRKFAIFALLAFLAALFLHRLNWVFFIRDNNLPQRFSFQVNNFDISKVFDSVWLSIYSIYLSFARQIADISGEGLWWGGLLAIFLVIAFLLCIAKEKDIPGEKKIEIHIASGLLLVAIASFSLYVLISVTLGEKAPIMPRRYGYIPLTLIAIAISILLAEVLNLLSWPSRGYQRIGYAIALGAFLALSGQFQAVVLTKQRKIDAKLTTALLQAKMTSEKTENKNKSVLFFVASDSKYWEGLGDGSVLGPKMESFERRELFESPWGIYWTAKSYSVDFLGFEYSAMVSHCKSDSLNGLIRSLSCDSEWAYPMAKKTIDAKNVIVMANLSLEKFDPNGEWIKIFHNYAEFEPNNFSRRIERDALKIATTFSEDFSVDLGQKDPSLVVGRGVVVDKLFTDHVAIPSDWVANYGLIDGGDAVYSHPDIRSDLASYKTNRNGAFSYEVEFKRPTNVEVSLDFWEQWGRKQGERVFYLQVSWDGVRWADVGAIDMAAINQDAPFSIILKKKDITLFSFRLKPAEGTKDVPVIQNIRLRRI</sequence>
<feature type="transmembrane region" description="Helical" evidence="1">
    <location>
        <begin position="100"/>
        <end position="118"/>
    </location>
</feature>
<accession>A0ABU2C4N9</accession>
<feature type="transmembrane region" description="Helical" evidence="1">
    <location>
        <begin position="392"/>
        <end position="411"/>
    </location>
</feature>
<dbReference type="EMBL" id="JAVDXT010000001">
    <property type="protein sequence ID" value="MDR7376283.1"/>
    <property type="molecule type" value="Genomic_DNA"/>
</dbReference>
<dbReference type="RefSeq" id="WP_310371122.1">
    <property type="nucleotide sequence ID" value="NZ_JAVDXT010000001.1"/>
</dbReference>
<feature type="transmembrane region" description="Helical" evidence="1">
    <location>
        <begin position="320"/>
        <end position="346"/>
    </location>
</feature>
<feature type="transmembrane region" description="Helical" evidence="1">
    <location>
        <begin position="219"/>
        <end position="242"/>
    </location>
</feature>
<feature type="transmembrane region" description="Helical" evidence="1">
    <location>
        <begin position="21"/>
        <end position="43"/>
    </location>
</feature>
<evidence type="ECO:0008006" key="4">
    <source>
        <dbReference type="Google" id="ProtNLM"/>
    </source>
</evidence>
<feature type="transmembrane region" description="Helical" evidence="1">
    <location>
        <begin position="130"/>
        <end position="149"/>
    </location>
</feature>
<evidence type="ECO:0000256" key="1">
    <source>
        <dbReference type="SAM" id="Phobius"/>
    </source>
</evidence>
<keyword evidence="1" id="KW-1133">Transmembrane helix</keyword>
<protein>
    <recommendedName>
        <fullName evidence="4">F5/8 type C domain-containing protein</fullName>
    </recommendedName>
</protein>
<feature type="transmembrane region" description="Helical" evidence="1">
    <location>
        <begin position="155"/>
        <end position="173"/>
    </location>
</feature>
<evidence type="ECO:0000313" key="2">
    <source>
        <dbReference type="EMBL" id="MDR7376283.1"/>
    </source>
</evidence>
<feature type="transmembrane region" description="Helical" evidence="1">
    <location>
        <begin position="263"/>
        <end position="283"/>
    </location>
</feature>